<dbReference type="InterPro" id="IPR036291">
    <property type="entry name" value="NAD(P)-bd_dom_sf"/>
</dbReference>
<dbReference type="VEuPathDB" id="FungiDB:Z518_08939"/>
<feature type="domain" description="Enoyl reductase (ER)" evidence="2">
    <location>
        <begin position="16"/>
        <end position="332"/>
    </location>
</feature>
<dbReference type="GO" id="GO:0016491">
    <property type="term" value="F:oxidoreductase activity"/>
    <property type="evidence" value="ECO:0007669"/>
    <property type="project" value="InterPro"/>
</dbReference>
<reference evidence="3 4" key="1">
    <citation type="submission" date="2015-01" db="EMBL/GenBank/DDBJ databases">
        <title>The Genome Sequence of Rhinocladiella mackenzie CBS 650.93.</title>
        <authorList>
            <consortium name="The Broad Institute Genomics Platform"/>
            <person name="Cuomo C."/>
            <person name="de Hoog S."/>
            <person name="Gorbushina A."/>
            <person name="Stielow B."/>
            <person name="Teixiera M."/>
            <person name="Abouelleil A."/>
            <person name="Chapman S.B."/>
            <person name="Priest M."/>
            <person name="Young S.K."/>
            <person name="Wortman J."/>
            <person name="Nusbaum C."/>
            <person name="Birren B."/>
        </authorList>
    </citation>
    <scope>NUCLEOTIDE SEQUENCE [LARGE SCALE GENOMIC DNA]</scope>
    <source>
        <strain evidence="3 4">CBS 650.93</strain>
    </source>
</reference>
<feature type="transmembrane region" description="Helical" evidence="1">
    <location>
        <begin position="252"/>
        <end position="275"/>
    </location>
</feature>
<dbReference type="EMBL" id="KN847481">
    <property type="protein sequence ID" value="KIX01214.1"/>
    <property type="molecule type" value="Genomic_DNA"/>
</dbReference>
<protein>
    <recommendedName>
        <fullName evidence="2">Enoyl reductase (ER) domain-containing protein</fullName>
    </recommendedName>
</protein>
<dbReference type="GO" id="GO:0005739">
    <property type="term" value="C:mitochondrion"/>
    <property type="evidence" value="ECO:0007669"/>
    <property type="project" value="TreeGrafter"/>
</dbReference>
<name>A0A0D2I5Y6_9EURO</name>
<dbReference type="Gene3D" id="3.90.180.10">
    <property type="entry name" value="Medium-chain alcohol dehydrogenases, catalytic domain"/>
    <property type="match status" value="1"/>
</dbReference>
<dbReference type="PANTHER" id="PTHR11695:SF294">
    <property type="entry name" value="RETICULON-4-INTERACTING PROTEIN 1, MITOCHONDRIAL"/>
    <property type="match status" value="1"/>
</dbReference>
<evidence type="ECO:0000313" key="4">
    <source>
        <dbReference type="Proteomes" id="UP000053617"/>
    </source>
</evidence>
<dbReference type="HOGENOM" id="CLU_026673_3_3_1"/>
<dbReference type="SUPFAM" id="SSF51735">
    <property type="entry name" value="NAD(P)-binding Rossmann-fold domains"/>
    <property type="match status" value="1"/>
</dbReference>
<dbReference type="Gene3D" id="3.40.50.720">
    <property type="entry name" value="NAD(P)-binding Rossmann-like Domain"/>
    <property type="match status" value="1"/>
</dbReference>
<dbReference type="CDD" id="cd08267">
    <property type="entry name" value="MDR1"/>
    <property type="match status" value="1"/>
</dbReference>
<keyword evidence="1" id="KW-0812">Transmembrane</keyword>
<dbReference type="AlphaFoldDB" id="A0A0D2I5Y6"/>
<sequence>MVTMRVWVFRSRGTPAQVLKLETDLLRPTAKSLGPRDVLIKVKYSALFQGMAMLMSQIPHFDSKPWFAEGTFSGIVEAEGSQVDHLKPEDEVFGGLPPNVFMKYGGTLAEHIILPDQVVVQKPRNLAFEGAGGIASNAVTALQFVEVAKLKKGGRVLITGASSGTGSIVIQAARAAVGEEGLVVGTCSGANEQLVKSLGVHEVIDYTKCAVLHEYLAQQYGSKRFDAIIDIVGGDWDLYTKSPAYLKPDSTFIFGGNISIVHGGASFVSVVFWLLSIRIASRRPVILGGVPRKCLLHQGKIDRENLLKAAALIEEGKLKPVIDSVYEMEDVLKV</sequence>
<dbReference type="SUPFAM" id="SSF50129">
    <property type="entry name" value="GroES-like"/>
    <property type="match status" value="1"/>
</dbReference>
<dbReference type="STRING" id="1442369.A0A0D2I5Y6"/>
<proteinExistence type="predicted"/>
<dbReference type="InterPro" id="IPR011032">
    <property type="entry name" value="GroES-like_sf"/>
</dbReference>
<evidence type="ECO:0000259" key="2">
    <source>
        <dbReference type="SMART" id="SM00829"/>
    </source>
</evidence>
<organism evidence="3 4">
    <name type="scientific">Rhinocladiella mackenziei CBS 650.93</name>
    <dbReference type="NCBI Taxonomy" id="1442369"/>
    <lineage>
        <taxon>Eukaryota</taxon>
        <taxon>Fungi</taxon>
        <taxon>Dikarya</taxon>
        <taxon>Ascomycota</taxon>
        <taxon>Pezizomycotina</taxon>
        <taxon>Eurotiomycetes</taxon>
        <taxon>Chaetothyriomycetidae</taxon>
        <taxon>Chaetothyriales</taxon>
        <taxon>Herpotrichiellaceae</taxon>
        <taxon>Rhinocladiella</taxon>
    </lineage>
</organism>
<dbReference type="GeneID" id="25297010"/>
<dbReference type="OrthoDB" id="3509362at2759"/>
<dbReference type="Proteomes" id="UP000053617">
    <property type="component" value="Unassembled WGS sequence"/>
</dbReference>
<keyword evidence="1" id="KW-1133">Transmembrane helix</keyword>
<dbReference type="Pfam" id="PF13602">
    <property type="entry name" value="ADH_zinc_N_2"/>
    <property type="match status" value="1"/>
</dbReference>
<dbReference type="InterPro" id="IPR020843">
    <property type="entry name" value="ER"/>
</dbReference>
<accession>A0A0D2I5Y6</accession>
<dbReference type="SMART" id="SM00829">
    <property type="entry name" value="PKS_ER"/>
    <property type="match status" value="1"/>
</dbReference>
<evidence type="ECO:0000313" key="3">
    <source>
        <dbReference type="EMBL" id="KIX01214.1"/>
    </source>
</evidence>
<keyword evidence="1" id="KW-0472">Membrane</keyword>
<keyword evidence="4" id="KW-1185">Reference proteome</keyword>
<dbReference type="InterPro" id="IPR050700">
    <property type="entry name" value="YIM1/Zinc_Alcohol_DH_Fams"/>
</dbReference>
<gene>
    <name evidence="3" type="ORF">Z518_08939</name>
</gene>
<evidence type="ECO:0000256" key="1">
    <source>
        <dbReference type="SAM" id="Phobius"/>
    </source>
</evidence>
<dbReference type="RefSeq" id="XP_013268350.1">
    <property type="nucleotide sequence ID" value="XM_013412896.1"/>
</dbReference>
<dbReference type="PANTHER" id="PTHR11695">
    <property type="entry name" value="ALCOHOL DEHYDROGENASE RELATED"/>
    <property type="match status" value="1"/>
</dbReference>